<dbReference type="PANTHER" id="PTHR42964:SF1">
    <property type="entry name" value="POLYKETIDE BIOSYNTHESIS ENOYL-COA HYDRATASE PKSH-RELATED"/>
    <property type="match status" value="1"/>
</dbReference>
<sequence>MTDETVLYEMDDRGVAWVTLNRPDKRNAFGGPIIAALIDALDQARDAPECRALVLAGEGRHFSAGADLGYMKQSAQLSEAENIDDARTLARLMDTLDRFPAPTIARVQGAAFGGALGLVSCCDIVLAAENTRFCLSETRLGLAPSTIGPYVVRAMGLRQARRYFLSAEEIDVERAVDLNLVHQVIPDDDLDDAIDAMLDRLLKNGPEALAACKTLIACIGQDQPDDDLMDFTARQIARLRTGDEAQEGLSAFFDKRPARWVKESQYD</sequence>
<dbReference type="PANTHER" id="PTHR42964">
    <property type="entry name" value="ENOYL-COA HYDRATASE"/>
    <property type="match status" value="1"/>
</dbReference>
<reference evidence="3 5" key="1">
    <citation type="submission" date="2017-07" db="EMBL/GenBank/DDBJ databases">
        <title>Tamlnaduibacter salinus (Mi-7) genome sequencing.</title>
        <authorList>
            <person name="Verma A."/>
            <person name="Krishnamurthi S."/>
        </authorList>
    </citation>
    <scope>NUCLEOTIDE SEQUENCE [LARGE SCALE GENOMIC DNA]</scope>
    <source>
        <strain evidence="3 5">Mi-7</strain>
    </source>
</reference>
<dbReference type="GO" id="GO:0008300">
    <property type="term" value="P:isoprenoid catabolic process"/>
    <property type="evidence" value="ECO:0007669"/>
    <property type="project" value="TreeGrafter"/>
</dbReference>
<protein>
    <submittedName>
        <fullName evidence="3">Enoyl-CoA hydratase</fullName>
        <ecNumber evidence="3">4.2.1.17</ecNumber>
    </submittedName>
    <submittedName>
        <fullName evidence="4">Methylglutaconyl-CoA hydratase</fullName>
    </submittedName>
</protein>
<dbReference type="SUPFAM" id="SSF52096">
    <property type="entry name" value="ClpP/crotonase"/>
    <property type="match status" value="1"/>
</dbReference>
<dbReference type="InterPro" id="IPR001753">
    <property type="entry name" value="Enoyl-CoA_hydra/iso"/>
</dbReference>
<dbReference type="InterPro" id="IPR014748">
    <property type="entry name" value="Enoyl-CoA_hydra_C"/>
</dbReference>
<gene>
    <name evidence="4" type="ORF">C8D92_102133</name>
    <name evidence="3" type="ORF">CF392_10005</name>
</gene>
<organism evidence="3 5">
    <name type="scientific">Tamilnaduibacter salinus</name>
    <dbReference type="NCBI Taxonomy" id="1484056"/>
    <lineage>
        <taxon>Bacteria</taxon>
        <taxon>Pseudomonadati</taxon>
        <taxon>Pseudomonadota</taxon>
        <taxon>Gammaproteobacteria</taxon>
        <taxon>Pseudomonadales</taxon>
        <taxon>Marinobacteraceae</taxon>
        <taxon>Tamilnaduibacter</taxon>
    </lineage>
</organism>
<dbReference type="RefSeq" id="WP_095611319.1">
    <property type="nucleotide sequence ID" value="NZ_NMPM01000052.1"/>
</dbReference>
<dbReference type="InterPro" id="IPR018376">
    <property type="entry name" value="Enoyl-CoA_hyd/isom_CS"/>
</dbReference>
<dbReference type="CDD" id="cd06558">
    <property type="entry name" value="crotonase-like"/>
    <property type="match status" value="1"/>
</dbReference>
<evidence type="ECO:0000313" key="5">
    <source>
        <dbReference type="Proteomes" id="UP000218332"/>
    </source>
</evidence>
<accession>A0A2A2I1Y1</accession>
<evidence type="ECO:0000256" key="1">
    <source>
        <dbReference type="ARBA" id="ARBA00005254"/>
    </source>
</evidence>
<dbReference type="EC" id="4.2.1.17" evidence="3"/>
<dbReference type="EMBL" id="QEKQ01000002">
    <property type="protein sequence ID" value="PVY78097.1"/>
    <property type="molecule type" value="Genomic_DNA"/>
</dbReference>
<comment type="similarity">
    <text evidence="1 2">Belongs to the enoyl-CoA hydratase/isomerase family.</text>
</comment>
<name>A0A2A2I1Y1_9GAMM</name>
<reference evidence="4 6" key="2">
    <citation type="submission" date="2018-04" db="EMBL/GenBank/DDBJ databases">
        <title>Genomic Encyclopedia of Type Strains, Phase IV (KMG-IV): sequencing the most valuable type-strain genomes for metagenomic binning, comparative biology and taxonomic classification.</title>
        <authorList>
            <person name="Goeker M."/>
        </authorList>
    </citation>
    <scope>NUCLEOTIDE SEQUENCE [LARGE SCALE GENOMIC DNA]</scope>
    <source>
        <strain evidence="4 6">DSM 28688</strain>
    </source>
</reference>
<evidence type="ECO:0000313" key="3">
    <source>
        <dbReference type="EMBL" id="PAV25612.1"/>
    </source>
</evidence>
<dbReference type="Proteomes" id="UP000218332">
    <property type="component" value="Unassembled WGS sequence"/>
</dbReference>
<dbReference type="OrthoDB" id="9807606at2"/>
<dbReference type="EMBL" id="NMPM01000052">
    <property type="protein sequence ID" value="PAV25612.1"/>
    <property type="molecule type" value="Genomic_DNA"/>
</dbReference>
<dbReference type="Gene3D" id="1.10.12.10">
    <property type="entry name" value="Lyase 2-enoyl-coa Hydratase, Chain A, domain 2"/>
    <property type="match status" value="1"/>
</dbReference>
<dbReference type="PROSITE" id="PS00166">
    <property type="entry name" value="ENOYL_COA_HYDRATASE"/>
    <property type="match status" value="1"/>
</dbReference>
<dbReference type="GO" id="GO:0004300">
    <property type="term" value="F:enoyl-CoA hydratase activity"/>
    <property type="evidence" value="ECO:0007669"/>
    <property type="project" value="UniProtKB-EC"/>
</dbReference>
<comment type="caution">
    <text evidence="3">The sequence shown here is derived from an EMBL/GenBank/DDBJ whole genome shotgun (WGS) entry which is preliminary data.</text>
</comment>
<dbReference type="Pfam" id="PF00378">
    <property type="entry name" value="ECH_1"/>
    <property type="match status" value="1"/>
</dbReference>
<keyword evidence="5" id="KW-1185">Reference proteome</keyword>
<evidence type="ECO:0000313" key="6">
    <source>
        <dbReference type="Proteomes" id="UP000245887"/>
    </source>
</evidence>
<dbReference type="InterPro" id="IPR029045">
    <property type="entry name" value="ClpP/crotonase-like_dom_sf"/>
</dbReference>
<evidence type="ECO:0000313" key="4">
    <source>
        <dbReference type="EMBL" id="PVY78097.1"/>
    </source>
</evidence>
<dbReference type="AlphaFoldDB" id="A0A2A2I1Y1"/>
<dbReference type="InterPro" id="IPR051683">
    <property type="entry name" value="Enoyl-CoA_Hydratase/Isomerase"/>
</dbReference>
<proteinExistence type="inferred from homology"/>
<evidence type="ECO:0000256" key="2">
    <source>
        <dbReference type="RuleBase" id="RU003707"/>
    </source>
</evidence>
<dbReference type="Gene3D" id="3.90.226.10">
    <property type="entry name" value="2-enoyl-CoA Hydratase, Chain A, domain 1"/>
    <property type="match status" value="1"/>
</dbReference>
<dbReference type="Proteomes" id="UP000245887">
    <property type="component" value="Unassembled WGS sequence"/>
</dbReference>
<keyword evidence="3" id="KW-0456">Lyase</keyword>